<evidence type="ECO:0000313" key="2">
    <source>
        <dbReference type="EMBL" id="KAF2734342.1"/>
    </source>
</evidence>
<dbReference type="EMBL" id="ML996149">
    <property type="protein sequence ID" value="KAF2734342.1"/>
    <property type="molecule type" value="Genomic_DNA"/>
</dbReference>
<reference evidence="2" key="1">
    <citation type="journal article" date="2020" name="Stud. Mycol.">
        <title>101 Dothideomycetes genomes: a test case for predicting lifestyles and emergence of pathogens.</title>
        <authorList>
            <person name="Haridas S."/>
            <person name="Albert R."/>
            <person name="Binder M."/>
            <person name="Bloem J."/>
            <person name="Labutti K."/>
            <person name="Salamov A."/>
            <person name="Andreopoulos B."/>
            <person name="Baker S."/>
            <person name="Barry K."/>
            <person name="Bills G."/>
            <person name="Bluhm B."/>
            <person name="Cannon C."/>
            <person name="Castanera R."/>
            <person name="Culley D."/>
            <person name="Daum C."/>
            <person name="Ezra D."/>
            <person name="Gonzalez J."/>
            <person name="Henrissat B."/>
            <person name="Kuo A."/>
            <person name="Liang C."/>
            <person name="Lipzen A."/>
            <person name="Lutzoni F."/>
            <person name="Magnuson J."/>
            <person name="Mondo S."/>
            <person name="Nolan M."/>
            <person name="Ohm R."/>
            <person name="Pangilinan J."/>
            <person name="Park H.-J."/>
            <person name="Ramirez L."/>
            <person name="Alfaro M."/>
            <person name="Sun H."/>
            <person name="Tritt A."/>
            <person name="Yoshinaga Y."/>
            <person name="Zwiers L.-H."/>
            <person name="Turgeon B."/>
            <person name="Goodwin S."/>
            <person name="Spatafora J."/>
            <person name="Crous P."/>
            <person name="Grigoriev I."/>
        </authorList>
    </citation>
    <scope>NUCLEOTIDE SEQUENCE</scope>
    <source>
        <strain evidence="2">CBS 125425</strain>
    </source>
</reference>
<keyword evidence="1" id="KW-1133">Transmembrane helix</keyword>
<feature type="transmembrane region" description="Helical" evidence="1">
    <location>
        <begin position="30"/>
        <end position="46"/>
    </location>
</feature>
<accession>A0A9P4QVA3</accession>
<proteinExistence type="predicted"/>
<sequence length="152" mass="17414">MDKIPSRIYGVHGSRFTVHGSRFTVHGSRFTILGFWLLASGFYGFLRHLQKLRHVGYIFFSALFTTARLSCLMSMGLSLHRVMVCGWFRTRCHGFTNSWLGGLDLTLLSSHKGARRFIWEYETGATKLSLGLLLLTVYIHAKRVLGNHLFFQ</sequence>
<evidence type="ECO:0008006" key="4">
    <source>
        <dbReference type="Google" id="ProtNLM"/>
    </source>
</evidence>
<name>A0A9P4QVA3_9PLEO</name>
<evidence type="ECO:0000256" key="1">
    <source>
        <dbReference type="SAM" id="Phobius"/>
    </source>
</evidence>
<protein>
    <recommendedName>
        <fullName evidence="4">Transmembrane protein</fullName>
    </recommendedName>
</protein>
<keyword evidence="3" id="KW-1185">Reference proteome</keyword>
<dbReference type="Proteomes" id="UP000799444">
    <property type="component" value="Unassembled WGS sequence"/>
</dbReference>
<evidence type="ECO:0000313" key="3">
    <source>
        <dbReference type="Proteomes" id="UP000799444"/>
    </source>
</evidence>
<feature type="transmembrane region" description="Helical" evidence="1">
    <location>
        <begin position="58"/>
        <end position="79"/>
    </location>
</feature>
<keyword evidence="1" id="KW-0812">Transmembrane</keyword>
<comment type="caution">
    <text evidence="2">The sequence shown here is derived from an EMBL/GenBank/DDBJ whole genome shotgun (WGS) entry which is preliminary data.</text>
</comment>
<dbReference type="AlphaFoldDB" id="A0A9P4QVA3"/>
<organism evidence="2 3">
    <name type="scientific">Polyplosphaeria fusca</name>
    <dbReference type="NCBI Taxonomy" id="682080"/>
    <lineage>
        <taxon>Eukaryota</taxon>
        <taxon>Fungi</taxon>
        <taxon>Dikarya</taxon>
        <taxon>Ascomycota</taxon>
        <taxon>Pezizomycotina</taxon>
        <taxon>Dothideomycetes</taxon>
        <taxon>Pleosporomycetidae</taxon>
        <taxon>Pleosporales</taxon>
        <taxon>Tetraplosphaeriaceae</taxon>
        <taxon>Polyplosphaeria</taxon>
    </lineage>
</organism>
<keyword evidence="1" id="KW-0472">Membrane</keyword>
<gene>
    <name evidence="2" type="ORF">EJ04DRAFT_466857</name>
</gene>